<keyword evidence="8" id="KW-1185">Reference proteome</keyword>
<dbReference type="InterPro" id="IPR003653">
    <property type="entry name" value="Peptidase_C48_C"/>
</dbReference>
<dbReference type="InterPro" id="IPR038765">
    <property type="entry name" value="Papain-like_cys_pep_sf"/>
</dbReference>
<protein>
    <submittedName>
        <fullName evidence="7">BnaC05g12140D protein</fullName>
    </submittedName>
</protein>
<dbReference type="SUPFAM" id="SSF54001">
    <property type="entry name" value="Cysteine proteinases"/>
    <property type="match status" value="1"/>
</dbReference>
<dbReference type="AlphaFoldDB" id="A0A078H793"/>
<reference evidence="7 8" key="1">
    <citation type="journal article" date="2014" name="Science">
        <title>Plant genetics. Early allopolyploid evolution in the post-Neolithic Brassica napus oilseed genome.</title>
        <authorList>
            <person name="Chalhoub B."/>
            <person name="Denoeud F."/>
            <person name="Liu S."/>
            <person name="Parkin I.A."/>
            <person name="Tang H."/>
            <person name="Wang X."/>
            <person name="Chiquet J."/>
            <person name="Belcram H."/>
            <person name="Tong C."/>
            <person name="Samans B."/>
            <person name="Correa M."/>
            <person name="Da Silva C."/>
            <person name="Just J."/>
            <person name="Falentin C."/>
            <person name="Koh C.S."/>
            <person name="Le Clainche I."/>
            <person name="Bernard M."/>
            <person name="Bento P."/>
            <person name="Noel B."/>
            <person name="Labadie K."/>
            <person name="Alberti A."/>
            <person name="Charles M."/>
            <person name="Arnaud D."/>
            <person name="Guo H."/>
            <person name="Daviaud C."/>
            <person name="Alamery S."/>
            <person name="Jabbari K."/>
            <person name="Zhao M."/>
            <person name="Edger P.P."/>
            <person name="Chelaifa H."/>
            <person name="Tack D."/>
            <person name="Lassalle G."/>
            <person name="Mestiri I."/>
            <person name="Schnel N."/>
            <person name="Le Paslier M.C."/>
            <person name="Fan G."/>
            <person name="Renault V."/>
            <person name="Bayer P.E."/>
            <person name="Golicz A.A."/>
            <person name="Manoli S."/>
            <person name="Lee T.H."/>
            <person name="Thi V.H."/>
            <person name="Chalabi S."/>
            <person name="Hu Q."/>
            <person name="Fan C."/>
            <person name="Tollenaere R."/>
            <person name="Lu Y."/>
            <person name="Battail C."/>
            <person name="Shen J."/>
            <person name="Sidebottom C.H."/>
            <person name="Wang X."/>
            <person name="Canaguier A."/>
            <person name="Chauveau A."/>
            <person name="Berard A."/>
            <person name="Deniot G."/>
            <person name="Guan M."/>
            <person name="Liu Z."/>
            <person name="Sun F."/>
            <person name="Lim Y.P."/>
            <person name="Lyons E."/>
            <person name="Town C.D."/>
            <person name="Bancroft I."/>
            <person name="Wang X."/>
            <person name="Meng J."/>
            <person name="Ma J."/>
            <person name="Pires J.C."/>
            <person name="King G.J."/>
            <person name="Brunel D."/>
            <person name="Delourme R."/>
            <person name="Renard M."/>
            <person name="Aury J.M."/>
            <person name="Adams K.L."/>
            <person name="Batley J."/>
            <person name="Snowdon R.J."/>
            <person name="Tost J."/>
            <person name="Edwards D."/>
            <person name="Zhou Y."/>
            <person name="Hua W."/>
            <person name="Sharpe A.G."/>
            <person name="Paterson A.H."/>
            <person name="Guan C."/>
            <person name="Wincker P."/>
        </authorList>
    </citation>
    <scope>NUCLEOTIDE SEQUENCE [LARGE SCALE GENOMIC DNA]</scope>
    <source>
        <strain evidence="8">cv. Darmor-bzh</strain>
    </source>
</reference>
<evidence type="ECO:0000259" key="6">
    <source>
        <dbReference type="PROSITE" id="PS50600"/>
    </source>
</evidence>
<feature type="region of interest" description="Disordered" evidence="5">
    <location>
        <begin position="180"/>
        <end position="233"/>
    </location>
</feature>
<feature type="compositionally biased region" description="Polar residues" evidence="5">
    <location>
        <begin position="378"/>
        <end position="399"/>
    </location>
</feature>
<evidence type="ECO:0000313" key="7">
    <source>
        <dbReference type="EMBL" id="CDY33369.1"/>
    </source>
</evidence>
<dbReference type="PaxDb" id="3708-A0A078H793"/>
<name>A0A078H793_BRANA</name>
<organism evidence="7 8">
    <name type="scientific">Brassica napus</name>
    <name type="common">Rape</name>
    <dbReference type="NCBI Taxonomy" id="3708"/>
    <lineage>
        <taxon>Eukaryota</taxon>
        <taxon>Viridiplantae</taxon>
        <taxon>Streptophyta</taxon>
        <taxon>Embryophyta</taxon>
        <taxon>Tracheophyta</taxon>
        <taxon>Spermatophyta</taxon>
        <taxon>Magnoliopsida</taxon>
        <taxon>eudicotyledons</taxon>
        <taxon>Gunneridae</taxon>
        <taxon>Pentapetalae</taxon>
        <taxon>rosids</taxon>
        <taxon>malvids</taxon>
        <taxon>Brassicales</taxon>
        <taxon>Brassicaceae</taxon>
        <taxon>Brassiceae</taxon>
        <taxon>Brassica</taxon>
    </lineage>
</organism>
<keyword evidence="3" id="KW-0378">Hydrolase</keyword>
<evidence type="ECO:0000256" key="4">
    <source>
        <dbReference type="SAM" id="Coils"/>
    </source>
</evidence>
<evidence type="ECO:0000256" key="5">
    <source>
        <dbReference type="SAM" id="MobiDB-lite"/>
    </source>
</evidence>
<dbReference type="GO" id="GO:0008234">
    <property type="term" value="F:cysteine-type peptidase activity"/>
    <property type="evidence" value="ECO:0007669"/>
    <property type="project" value="InterPro"/>
</dbReference>
<feature type="compositionally biased region" description="Polar residues" evidence="5">
    <location>
        <begin position="205"/>
        <end position="233"/>
    </location>
</feature>
<dbReference type="GO" id="GO:0006508">
    <property type="term" value="P:proteolysis"/>
    <property type="evidence" value="ECO:0007669"/>
    <property type="project" value="UniProtKB-KW"/>
</dbReference>
<feature type="compositionally biased region" description="Polar residues" evidence="5">
    <location>
        <begin position="329"/>
        <end position="370"/>
    </location>
</feature>
<proteinExistence type="inferred from homology"/>
<gene>
    <name evidence="7" type="primary">BnaC05g12140D</name>
    <name evidence="7" type="ORF">GSBRNA2T00054215001</name>
</gene>
<sequence length="718" mass="80229">MLSLSPPRHWPILRQTMTGHESFLKTIICMKPPTDAANPVAALAQLSVTSLIPLSPNAPSWGGETDDERVCYMENLIASGNKFKPTDWPGGDTSNPEFVFIPAVQTVHRKQTVPKKHPLKVNKAQTKGPSSSRKQRRISNYFKADAAARAPTNEWLEAKIREHDNLLSQLQSDNRRLKLKLKKRHRKPGCKLTSMTPTLRKGKSKFTQDMSPQETNNGQRPASSPTQADNNTTNDENQQVILSHEIMHFLALPNTPDRASSQQATKVLPPSCRPQEPIHSFSRSPTPTPISPVESQYNAQRFSAGPNEITTDDADLIISSVIGSIEPAETTSTPQRPHQASKPNQNPLHQTQTTNQNPSTDITPNSSPDKQSTHTKTKLQITHNTPKQPSQTHEIQVSSAPPRLYPSTQSTLLISSKPNRINEVRKPASMKTPSQLGFIAHASTVNAFASQATSNHTTTSSTSVQAHSGTLLEATSDLLCVSDSSPSKPKPDHSPSVQEQELARLLKNSLTVPATMLFPLIQPQLWEFFHKTLHNHKDILHINLYTTAFTNSSLIKLATPGQWTDSTQMEVLMYMTGVSHKNVLAKENNIFVTPWLTSYIQKKWRQFNAAVDKDMFRWDSQLSKLVLLPGQKWVSNIHTIYAPMIWDDKHWVGLAINLPLSHVEVLDPFLTLYCERKVKVALQPVLEMLSFVISKLTTNSPSQFDGSRPFTFQRRKEI</sequence>
<evidence type="ECO:0000256" key="1">
    <source>
        <dbReference type="ARBA" id="ARBA00005234"/>
    </source>
</evidence>
<accession>A0A078H793</accession>
<keyword evidence="2" id="KW-0645">Protease</keyword>
<evidence type="ECO:0000256" key="3">
    <source>
        <dbReference type="ARBA" id="ARBA00022801"/>
    </source>
</evidence>
<dbReference type="Pfam" id="PF02902">
    <property type="entry name" value="Peptidase_C48"/>
    <property type="match status" value="1"/>
</dbReference>
<feature type="region of interest" description="Disordered" evidence="5">
    <location>
        <begin position="118"/>
        <end position="137"/>
    </location>
</feature>
<dbReference type="Gramene" id="CDY33369">
    <property type="protein sequence ID" value="CDY33369"/>
    <property type="gene ID" value="GSBRNA2T00054215001"/>
</dbReference>
<feature type="compositionally biased region" description="Basic residues" evidence="5">
    <location>
        <begin position="180"/>
        <end position="189"/>
    </location>
</feature>
<comment type="similarity">
    <text evidence="1">Belongs to the peptidase C48 family.</text>
</comment>
<dbReference type="OMA" id="SHEIMHF"/>
<evidence type="ECO:0000256" key="2">
    <source>
        <dbReference type="ARBA" id="ARBA00022670"/>
    </source>
</evidence>
<dbReference type="EMBL" id="LK032312">
    <property type="protein sequence ID" value="CDY33369.1"/>
    <property type="molecule type" value="Genomic_DNA"/>
</dbReference>
<feature type="compositionally biased region" description="Polar residues" evidence="5">
    <location>
        <begin position="123"/>
        <end position="132"/>
    </location>
</feature>
<feature type="region of interest" description="Disordered" evidence="5">
    <location>
        <begin position="328"/>
        <end position="407"/>
    </location>
</feature>
<dbReference type="Gene3D" id="3.40.395.10">
    <property type="entry name" value="Adenoviral Proteinase, Chain A"/>
    <property type="match status" value="1"/>
</dbReference>
<keyword evidence="4" id="KW-0175">Coiled coil</keyword>
<feature type="domain" description="Ubiquitin-like protease family profile" evidence="6">
    <location>
        <begin position="547"/>
        <end position="718"/>
    </location>
</feature>
<feature type="region of interest" description="Disordered" evidence="5">
    <location>
        <begin position="255"/>
        <end position="293"/>
    </location>
</feature>
<dbReference type="PROSITE" id="PS50600">
    <property type="entry name" value="ULP_PROTEASE"/>
    <property type="match status" value="1"/>
</dbReference>
<evidence type="ECO:0000313" key="8">
    <source>
        <dbReference type="Proteomes" id="UP000028999"/>
    </source>
</evidence>
<feature type="coiled-coil region" evidence="4">
    <location>
        <begin position="153"/>
        <end position="180"/>
    </location>
</feature>
<dbReference type="Proteomes" id="UP000028999">
    <property type="component" value="Unassembled WGS sequence"/>
</dbReference>